<protein>
    <submittedName>
        <fullName evidence="1">Uncharacterized protein</fullName>
    </submittedName>
</protein>
<proteinExistence type="predicted"/>
<reference evidence="2" key="1">
    <citation type="journal article" date="2017" name="Nat. Ecol. Evol.">
        <title>Genome expansion and lineage-specific genetic innovations in the forest pathogenic fungi Armillaria.</title>
        <authorList>
            <person name="Sipos G."/>
            <person name="Prasanna A.N."/>
            <person name="Walter M.C."/>
            <person name="O'Connor E."/>
            <person name="Balint B."/>
            <person name="Krizsan K."/>
            <person name="Kiss B."/>
            <person name="Hess J."/>
            <person name="Varga T."/>
            <person name="Slot J."/>
            <person name="Riley R."/>
            <person name="Boka B."/>
            <person name="Rigling D."/>
            <person name="Barry K."/>
            <person name="Lee J."/>
            <person name="Mihaltcheva S."/>
            <person name="LaButti K."/>
            <person name="Lipzen A."/>
            <person name="Waldron R."/>
            <person name="Moloney N.M."/>
            <person name="Sperisen C."/>
            <person name="Kredics L."/>
            <person name="Vagvoelgyi C."/>
            <person name="Patrignani A."/>
            <person name="Fitzpatrick D."/>
            <person name="Nagy I."/>
            <person name="Doyle S."/>
            <person name="Anderson J.B."/>
            <person name="Grigoriev I.V."/>
            <person name="Gueldener U."/>
            <person name="Muensterkoetter M."/>
            <person name="Nagy L.G."/>
        </authorList>
    </citation>
    <scope>NUCLEOTIDE SEQUENCE [LARGE SCALE GENOMIC DNA]</scope>
    <source>
        <strain evidence="2">Ar21-2</strain>
    </source>
</reference>
<sequence length="579" mass="64562">MACLACNVDQKLAYYSAARKKYGCSLEYSVESFVLSNAAPSHNDCGLIKDSISSLSAKSAHLDDIIAEQDEAISTLALILHCYDEAREEMLCEQSRVQDLIERHRGALSSPIRRLPVDIMREIFLLASSNAADVKDFAWVATYTCTEWRDIATQTPILWSKLHVATNIRTDTYPYSFVAMPELAWLRSTSKGASNAECIGRALELSRDVPLVISYIGPTSSRTKKLSSKDVGILDMLLDHAPRWKVAYLDASHNGALFRNKLRRLRRRVPMLENISINARIASDGSTYPPDIFDVAPRLRTVAIRDSQRQLVFPWQQIRRLILNGFRDMSYLLHVLRSVKNVEHLTICAQSGPIGRPSDTTNSGSSIILPAVHTLDVLSGTADPLFLPSELILPALEKLQVVKGDTDSWKNTITPNFMSQVGELLKSSGCVLTHATLLPIVDFGSAFEDVILQCPTLTYLDIGFTPPRENIDEVFSFINRPNMLPALRTLKIVFKNCTLAKHGRYIGERFVQTALSRKHSSLRIFEGSVHLEADIEKLPYTPVLSATDKASLEELKAEGMSITVRKGIRTGRKQSLEFA</sequence>
<evidence type="ECO:0000313" key="1">
    <source>
        <dbReference type="EMBL" id="PBK90888.1"/>
    </source>
</evidence>
<accession>A0A2H3DJ55</accession>
<name>A0A2H3DJ55_ARMGA</name>
<dbReference type="AlphaFoldDB" id="A0A2H3DJ55"/>
<keyword evidence="2" id="KW-1185">Reference proteome</keyword>
<evidence type="ECO:0000313" key="2">
    <source>
        <dbReference type="Proteomes" id="UP000217790"/>
    </source>
</evidence>
<dbReference type="EMBL" id="KZ293663">
    <property type="protein sequence ID" value="PBK90888.1"/>
    <property type="molecule type" value="Genomic_DNA"/>
</dbReference>
<dbReference type="OrthoDB" id="2937533at2759"/>
<organism evidence="1 2">
    <name type="scientific">Armillaria gallica</name>
    <name type="common">Bulbous honey fungus</name>
    <name type="synonym">Armillaria bulbosa</name>
    <dbReference type="NCBI Taxonomy" id="47427"/>
    <lineage>
        <taxon>Eukaryota</taxon>
        <taxon>Fungi</taxon>
        <taxon>Dikarya</taxon>
        <taxon>Basidiomycota</taxon>
        <taxon>Agaricomycotina</taxon>
        <taxon>Agaricomycetes</taxon>
        <taxon>Agaricomycetidae</taxon>
        <taxon>Agaricales</taxon>
        <taxon>Marasmiineae</taxon>
        <taxon>Physalacriaceae</taxon>
        <taxon>Armillaria</taxon>
    </lineage>
</organism>
<dbReference type="InParanoid" id="A0A2H3DJ55"/>
<gene>
    <name evidence="1" type="ORF">ARMGADRAFT_1014189</name>
</gene>
<dbReference type="SUPFAM" id="SSF52047">
    <property type="entry name" value="RNI-like"/>
    <property type="match status" value="1"/>
</dbReference>
<dbReference type="Proteomes" id="UP000217790">
    <property type="component" value="Unassembled WGS sequence"/>
</dbReference>
<dbReference type="STRING" id="47427.A0A2H3DJ55"/>